<dbReference type="GO" id="GO:0016755">
    <property type="term" value="F:aminoacyltransferase activity"/>
    <property type="evidence" value="ECO:0007669"/>
    <property type="project" value="InterPro"/>
</dbReference>
<comment type="caution">
    <text evidence="8">The sequence shown here is derived from an EMBL/GenBank/DDBJ whole genome shotgun (WGS) entry which is preliminary data.</text>
</comment>
<keyword evidence="3" id="KW-0133">Cell shape</keyword>
<dbReference type="Gene3D" id="3.40.630.30">
    <property type="match status" value="1"/>
</dbReference>
<proteinExistence type="inferred from homology"/>
<dbReference type="PROSITE" id="PS51191">
    <property type="entry name" value="FEMABX"/>
    <property type="match status" value="1"/>
</dbReference>
<dbReference type="AlphaFoldDB" id="A0A9N8MEU3"/>
<dbReference type="Proteomes" id="UP000662618">
    <property type="component" value="Unassembled WGS sequence"/>
</dbReference>
<keyword evidence="5" id="KW-0012">Acyltransferase</keyword>
<dbReference type="InterPro" id="IPR016181">
    <property type="entry name" value="Acyl_CoA_acyltransferase"/>
</dbReference>
<evidence type="ECO:0000256" key="1">
    <source>
        <dbReference type="ARBA" id="ARBA00009943"/>
    </source>
</evidence>
<dbReference type="SUPFAM" id="SSF55729">
    <property type="entry name" value="Acyl-CoA N-acyltransferases (Nat)"/>
    <property type="match status" value="1"/>
</dbReference>
<comment type="similarity">
    <text evidence="1">Belongs to the FemABX family.</text>
</comment>
<dbReference type="InterPro" id="IPR050644">
    <property type="entry name" value="PG_Glycine_Bridge_Synth"/>
</dbReference>
<name>A0A9N8MEU3_9FLAO</name>
<evidence type="ECO:0000256" key="5">
    <source>
        <dbReference type="ARBA" id="ARBA00023315"/>
    </source>
</evidence>
<dbReference type="PANTHER" id="PTHR36174">
    <property type="entry name" value="LIPID II:GLYCINE GLYCYLTRANSFERASE"/>
    <property type="match status" value="1"/>
</dbReference>
<evidence type="ECO:0000313" key="9">
    <source>
        <dbReference type="Proteomes" id="UP000662618"/>
    </source>
</evidence>
<reference evidence="8" key="1">
    <citation type="submission" date="2020-12" db="EMBL/GenBank/DDBJ databases">
        <authorList>
            <person name="Rodrigo-Torres L."/>
            <person name="Arahal R. D."/>
            <person name="Lucena T."/>
        </authorList>
    </citation>
    <scope>NUCLEOTIDE SEQUENCE</scope>
    <source>
        <strain evidence="8">CECT 9390</strain>
    </source>
</reference>
<accession>A0A9N8MEU3</accession>
<evidence type="ECO:0000256" key="4">
    <source>
        <dbReference type="ARBA" id="ARBA00022984"/>
    </source>
</evidence>
<protein>
    <recommendedName>
        <fullName evidence="7">BioF2-like acetyltransferase domain-containing protein</fullName>
    </recommendedName>
</protein>
<evidence type="ECO:0000256" key="2">
    <source>
        <dbReference type="ARBA" id="ARBA00022679"/>
    </source>
</evidence>
<dbReference type="InterPro" id="IPR003447">
    <property type="entry name" value="FEMABX"/>
</dbReference>
<keyword evidence="9" id="KW-1185">Reference proteome</keyword>
<evidence type="ECO:0000256" key="3">
    <source>
        <dbReference type="ARBA" id="ARBA00022960"/>
    </source>
</evidence>
<evidence type="ECO:0000256" key="6">
    <source>
        <dbReference type="ARBA" id="ARBA00023316"/>
    </source>
</evidence>
<keyword evidence="4" id="KW-0573">Peptidoglycan synthesis</keyword>
<gene>
    <name evidence="8" type="ORF">CHRY9390_01170</name>
</gene>
<dbReference type="GO" id="GO:0009252">
    <property type="term" value="P:peptidoglycan biosynthetic process"/>
    <property type="evidence" value="ECO:0007669"/>
    <property type="project" value="UniProtKB-KW"/>
</dbReference>
<dbReference type="EMBL" id="CAJIMS010000001">
    <property type="protein sequence ID" value="CAD7804065.1"/>
    <property type="molecule type" value="Genomic_DNA"/>
</dbReference>
<dbReference type="InterPro" id="IPR038740">
    <property type="entry name" value="BioF2-like_GNAT_dom"/>
</dbReference>
<evidence type="ECO:0000259" key="7">
    <source>
        <dbReference type="Pfam" id="PF13480"/>
    </source>
</evidence>
<dbReference type="RefSeq" id="WP_162087599.1">
    <property type="nucleotide sequence ID" value="NZ_CAJIMS010000001.1"/>
</dbReference>
<feature type="domain" description="BioF2-like acetyltransferase" evidence="7">
    <location>
        <begin position="117"/>
        <end position="247"/>
    </location>
</feature>
<keyword evidence="2" id="KW-0808">Transferase</keyword>
<evidence type="ECO:0000313" key="8">
    <source>
        <dbReference type="EMBL" id="CAD7804065.1"/>
    </source>
</evidence>
<dbReference type="Pfam" id="PF13480">
    <property type="entry name" value="Acetyltransf_6"/>
    <property type="match status" value="1"/>
</dbReference>
<keyword evidence="6" id="KW-0961">Cell wall biogenesis/degradation</keyword>
<dbReference type="GO" id="GO:0071555">
    <property type="term" value="P:cell wall organization"/>
    <property type="evidence" value="ECO:0007669"/>
    <property type="project" value="UniProtKB-KW"/>
</dbReference>
<dbReference type="PANTHER" id="PTHR36174:SF1">
    <property type="entry name" value="LIPID II:GLYCINE GLYCYLTRANSFERASE"/>
    <property type="match status" value="1"/>
</dbReference>
<organism evidence="8 9">
    <name type="scientific">Chryseobacterium aquaeductus</name>
    <dbReference type="NCBI Taxonomy" id="2675056"/>
    <lineage>
        <taxon>Bacteria</taxon>
        <taxon>Pseudomonadati</taxon>
        <taxon>Bacteroidota</taxon>
        <taxon>Flavobacteriia</taxon>
        <taxon>Flavobacteriales</taxon>
        <taxon>Weeksellaceae</taxon>
        <taxon>Chryseobacterium group</taxon>
        <taxon>Chryseobacterium</taxon>
    </lineage>
</organism>
<sequence length="312" mass="36368">MSSWTNFSESDEWKSIVLDTYPLEAKIVEFQENKLNLFGNGSYYSNAPYLSYGGRFLENKEVGEGFLKLTDKPILIKSKEELNLHDSLQFILVTDYKTFVLDLSGGIDVVWNKHIKSKTRNQVRKAEKNDFQIKTGGQELLDDFYEVITKAWRDLGTPTHSKNFYGNIVKYFNSDSKFRGQFMVIYIDEMPISAACMIFNDDYICHPYAATLKEFNKLSVNNILYWNIIKFAIDRKILAFDMGRSKNRQSTVKYKLSWGAEPVQLYYYYFNKASHTNDEDGKLIKLLINMWKKLPLPIANFLGPKLIYKVLK</sequence>
<dbReference type="GO" id="GO:0008360">
    <property type="term" value="P:regulation of cell shape"/>
    <property type="evidence" value="ECO:0007669"/>
    <property type="project" value="UniProtKB-KW"/>
</dbReference>